<dbReference type="PANTHER" id="PTHR40278">
    <property type="entry name" value="DNA UTILIZATION PROTEIN HOFN"/>
    <property type="match status" value="1"/>
</dbReference>
<feature type="region of interest" description="Disordered" evidence="2">
    <location>
        <begin position="175"/>
        <end position="194"/>
    </location>
</feature>
<feature type="compositionally biased region" description="Low complexity" evidence="2">
    <location>
        <begin position="185"/>
        <end position="194"/>
    </location>
</feature>
<dbReference type="AlphaFoldDB" id="A0A2L1GR15"/>
<dbReference type="InterPro" id="IPR007813">
    <property type="entry name" value="PilN"/>
</dbReference>
<keyword evidence="5" id="KW-1185">Reference proteome</keyword>
<keyword evidence="1" id="KW-0175">Coiled coil</keyword>
<evidence type="ECO:0000313" key="4">
    <source>
        <dbReference type="EMBL" id="AVD72121.1"/>
    </source>
</evidence>
<dbReference type="Proteomes" id="UP000239867">
    <property type="component" value="Chromosome"/>
</dbReference>
<dbReference type="EMBL" id="CP021255">
    <property type="protein sequence ID" value="AVD72121.1"/>
    <property type="molecule type" value="Genomic_DNA"/>
</dbReference>
<evidence type="ECO:0000256" key="2">
    <source>
        <dbReference type="SAM" id="MobiDB-lite"/>
    </source>
</evidence>
<dbReference type="OrthoDB" id="5296173at2"/>
<dbReference type="PANTHER" id="PTHR40278:SF1">
    <property type="entry name" value="DNA UTILIZATION PROTEIN HOFN"/>
    <property type="match status" value="1"/>
</dbReference>
<evidence type="ECO:0000256" key="3">
    <source>
        <dbReference type="SAM" id="Phobius"/>
    </source>
</evidence>
<feature type="coiled-coil region" evidence="1">
    <location>
        <begin position="47"/>
        <end position="91"/>
    </location>
</feature>
<keyword evidence="3" id="KW-1133">Transmembrane helix</keyword>
<keyword evidence="3" id="KW-0812">Transmembrane</keyword>
<reference evidence="4 5" key="1">
    <citation type="journal article" date="2018" name="MBio">
        <title>Insights into the evolution of host association through the isolation and characterization of a novel human periodontal pathobiont, Desulfobulbus oralis.</title>
        <authorList>
            <person name="Cross K.L."/>
            <person name="Chirania P."/>
            <person name="Xiong W."/>
            <person name="Beall C.J."/>
            <person name="Elkins J.G."/>
            <person name="Giannone R.J."/>
            <person name="Griffen A.L."/>
            <person name="Guss A.M."/>
            <person name="Hettich R.L."/>
            <person name="Joshi S.S."/>
            <person name="Mokrzan E.M."/>
            <person name="Martin R.K."/>
            <person name="Zhulin I.B."/>
            <person name="Leys E.J."/>
            <person name="Podar M."/>
        </authorList>
    </citation>
    <scope>NUCLEOTIDE SEQUENCE [LARGE SCALE GENOMIC DNA]</scope>
    <source>
        <strain evidence="4 5">ORNL</strain>
    </source>
</reference>
<accession>A0A2L1GR15</accession>
<feature type="transmembrane region" description="Helical" evidence="3">
    <location>
        <begin position="21"/>
        <end position="45"/>
    </location>
</feature>
<protein>
    <recommendedName>
        <fullName evidence="6">Pilus assembly protein PilN</fullName>
    </recommendedName>
</protein>
<dbReference type="InterPro" id="IPR052534">
    <property type="entry name" value="Extracell_DNA_Util/SecSys_Comp"/>
</dbReference>
<evidence type="ECO:0000256" key="1">
    <source>
        <dbReference type="SAM" id="Coils"/>
    </source>
</evidence>
<dbReference type="Pfam" id="PF05137">
    <property type="entry name" value="PilN"/>
    <property type="match status" value="1"/>
</dbReference>
<sequence length="194" mass="21829">MIQINLLPVREIRRRNKAKKELMLAILTVGLFIAALAFVGIVQVIQTRGLRAELEVVQEEKEKYNDELNKIKQLEQQQALLETRIAIIKELKKNAGVAVHVMDDVASHTPPDRMWLTQLSQSSSGLEVTGMSQDNQTIARYMDELENSPYLSNVTLGKSDMKKYADRDLKEFTLRSSIDRLGPTQPAAAPAKAQ</sequence>
<evidence type="ECO:0008006" key="6">
    <source>
        <dbReference type="Google" id="ProtNLM"/>
    </source>
</evidence>
<name>A0A2L1GR15_9BACT</name>
<keyword evidence="3" id="KW-0472">Membrane</keyword>
<organism evidence="4 5">
    <name type="scientific">Desulfobulbus oralis</name>
    <dbReference type="NCBI Taxonomy" id="1986146"/>
    <lineage>
        <taxon>Bacteria</taxon>
        <taxon>Pseudomonadati</taxon>
        <taxon>Thermodesulfobacteriota</taxon>
        <taxon>Desulfobulbia</taxon>
        <taxon>Desulfobulbales</taxon>
        <taxon>Desulfobulbaceae</taxon>
        <taxon>Desulfobulbus</taxon>
    </lineage>
</organism>
<dbReference type="KEGG" id="deo:CAY53_12060"/>
<proteinExistence type="predicted"/>
<evidence type="ECO:0000313" key="5">
    <source>
        <dbReference type="Proteomes" id="UP000239867"/>
    </source>
</evidence>
<gene>
    <name evidence="4" type="ORF">CAY53_12060</name>
</gene>